<proteinExistence type="predicted"/>
<organism evidence="3 4">
    <name type="scientific">candidate division WOR-1 bacterium RIFOXYB2_FULL_48_7</name>
    <dbReference type="NCBI Taxonomy" id="1802583"/>
    <lineage>
        <taxon>Bacteria</taxon>
        <taxon>Bacillati</taxon>
        <taxon>Saganbacteria</taxon>
    </lineage>
</organism>
<evidence type="ECO:0000259" key="2">
    <source>
        <dbReference type="Pfam" id="PF01551"/>
    </source>
</evidence>
<keyword evidence="1" id="KW-0812">Transmembrane</keyword>
<name>A0A1F4TW06_UNCSA</name>
<comment type="caution">
    <text evidence="3">The sequence shown here is derived from an EMBL/GenBank/DDBJ whole genome shotgun (WGS) entry which is preliminary data.</text>
</comment>
<sequence length="301" mass="33663">MDKQAKKQRYYSIMIVPHDAQGRPISLKLPAWGVYLTLFVVGFSFVLTASSLVYSSLISRKLVTYTDTLVKSQEQQQTLNILGRKTSQVNQMLDELAQRDNELRRLLGLKSWQSKIKLSTDLPSAEAKSQKLTKELKTINLRIAENKASLNELKEWVGTVRAKFAQTPSIWPVNGKIVSGYGFRIHPWRGLHLGIDIDVDRGTPVKATADGTVIYASWRHGYGKTVEIGHGDGVSTLYAHNSDYAVKLGQKVTKGTIVAYVGSTGWTTGPHLHYEVRRWGVPVNPVAFLATDLKTASRLWR</sequence>
<evidence type="ECO:0000313" key="4">
    <source>
        <dbReference type="Proteomes" id="UP000178951"/>
    </source>
</evidence>
<accession>A0A1F4TW06</accession>
<evidence type="ECO:0000313" key="3">
    <source>
        <dbReference type="EMBL" id="OGC36851.1"/>
    </source>
</evidence>
<dbReference type="FunFam" id="2.70.70.10:FF:000006">
    <property type="entry name" value="M23 family peptidase"/>
    <property type="match status" value="1"/>
</dbReference>
<feature type="transmembrane region" description="Helical" evidence="1">
    <location>
        <begin position="32"/>
        <end position="54"/>
    </location>
</feature>
<dbReference type="STRING" id="1802583.A2311_02920"/>
<protein>
    <recommendedName>
        <fullName evidence="2">M23ase beta-sheet core domain-containing protein</fullName>
    </recommendedName>
</protein>
<dbReference type="GO" id="GO:0004222">
    <property type="term" value="F:metalloendopeptidase activity"/>
    <property type="evidence" value="ECO:0007669"/>
    <property type="project" value="TreeGrafter"/>
</dbReference>
<dbReference type="SUPFAM" id="SSF51261">
    <property type="entry name" value="Duplicated hybrid motif"/>
    <property type="match status" value="1"/>
</dbReference>
<dbReference type="PANTHER" id="PTHR21666">
    <property type="entry name" value="PEPTIDASE-RELATED"/>
    <property type="match status" value="1"/>
</dbReference>
<dbReference type="Proteomes" id="UP000178951">
    <property type="component" value="Unassembled WGS sequence"/>
</dbReference>
<keyword evidence="1" id="KW-1133">Transmembrane helix</keyword>
<reference evidence="3 4" key="1">
    <citation type="journal article" date="2016" name="Nat. Commun.">
        <title>Thousands of microbial genomes shed light on interconnected biogeochemical processes in an aquifer system.</title>
        <authorList>
            <person name="Anantharaman K."/>
            <person name="Brown C.T."/>
            <person name="Hug L.A."/>
            <person name="Sharon I."/>
            <person name="Castelle C.J."/>
            <person name="Probst A.J."/>
            <person name="Thomas B.C."/>
            <person name="Singh A."/>
            <person name="Wilkins M.J."/>
            <person name="Karaoz U."/>
            <person name="Brodie E.L."/>
            <person name="Williams K.H."/>
            <person name="Hubbard S.S."/>
            <person name="Banfield J.F."/>
        </authorList>
    </citation>
    <scope>NUCLEOTIDE SEQUENCE [LARGE SCALE GENOMIC DNA]</scope>
</reference>
<dbReference type="InterPro" id="IPR011055">
    <property type="entry name" value="Dup_hybrid_motif"/>
</dbReference>
<evidence type="ECO:0000256" key="1">
    <source>
        <dbReference type="SAM" id="Phobius"/>
    </source>
</evidence>
<gene>
    <name evidence="3" type="ORF">A2311_02920</name>
</gene>
<dbReference type="InterPro" id="IPR016047">
    <property type="entry name" value="M23ase_b-sheet_dom"/>
</dbReference>
<dbReference type="EMBL" id="MEUF01000004">
    <property type="protein sequence ID" value="OGC36851.1"/>
    <property type="molecule type" value="Genomic_DNA"/>
</dbReference>
<dbReference type="Gene3D" id="2.70.70.10">
    <property type="entry name" value="Glucose Permease (Domain IIA)"/>
    <property type="match status" value="1"/>
</dbReference>
<dbReference type="Pfam" id="PF01551">
    <property type="entry name" value="Peptidase_M23"/>
    <property type="match status" value="1"/>
</dbReference>
<dbReference type="PANTHER" id="PTHR21666:SF286">
    <property type="entry name" value="LIPOPROTEIN NLPD"/>
    <property type="match status" value="1"/>
</dbReference>
<dbReference type="AlphaFoldDB" id="A0A1F4TW06"/>
<keyword evidence="1" id="KW-0472">Membrane</keyword>
<dbReference type="CDD" id="cd12797">
    <property type="entry name" value="M23_peptidase"/>
    <property type="match status" value="1"/>
</dbReference>
<feature type="domain" description="M23ase beta-sheet core" evidence="2">
    <location>
        <begin position="192"/>
        <end position="285"/>
    </location>
</feature>
<dbReference type="InterPro" id="IPR050570">
    <property type="entry name" value="Cell_wall_metabolism_enzyme"/>
</dbReference>